<dbReference type="OrthoDB" id="9805307at2"/>
<sequence length="248" mass="26503">MAINPYTFKRHGVGLPDVTMPVDRALYSVNGGPMPTPAGKIVCVGRNYVEHAKELGNEVPAAPLLFMKPASAIQPVHGERLRIPTQQGSCHHELELVVLVGSLMQNLRPEQTLKGVAGYALGLDLTLRDVQDELKAKGQPWERAKGFDGSAAIGPFVAASVFGSVAKASFELQRNGEIQQQGKVADMVFSVPQLLAEISSVFTLEPGDLVFTGTPAGVGPLHVGDQLKTKLVTGNGQEFSWQSQVVGR</sequence>
<dbReference type="EMBL" id="PIPJ01000008">
    <property type="protein sequence ID" value="RUO19316.1"/>
    <property type="molecule type" value="Genomic_DNA"/>
</dbReference>
<dbReference type="GO" id="GO:0018773">
    <property type="term" value="F:acetylpyruvate hydrolase activity"/>
    <property type="evidence" value="ECO:0007669"/>
    <property type="project" value="TreeGrafter"/>
</dbReference>
<evidence type="ECO:0000259" key="2">
    <source>
        <dbReference type="Pfam" id="PF01557"/>
    </source>
</evidence>
<dbReference type="Pfam" id="PF01557">
    <property type="entry name" value="FAA_hydrolase"/>
    <property type="match status" value="1"/>
</dbReference>
<proteinExistence type="predicted"/>
<keyword evidence="3" id="KW-0378">Hydrolase</keyword>
<comment type="caution">
    <text evidence="3">The sequence shown here is derived from an EMBL/GenBank/DDBJ whole genome shotgun (WGS) entry which is preliminary data.</text>
</comment>
<name>A0A432VSL0_9GAMM</name>
<dbReference type="AlphaFoldDB" id="A0A432VSL0"/>
<dbReference type="PANTHER" id="PTHR11820">
    <property type="entry name" value="ACYLPYRUVASE"/>
    <property type="match status" value="1"/>
</dbReference>
<evidence type="ECO:0000313" key="3">
    <source>
        <dbReference type="EMBL" id="RUO19316.1"/>
    </source>
</evidence>
<organism evidence="3 4">
    <name type="scientific">Aliidiomarina iranensis</name>
    <dbReference type="NCBI Taxonomy" id="1434071"/>
    <lineage>
        <taxon>Bacteria</taxon>
        <taxon>Pseudomonadati</taxon>
        <taxon>Pseudomonadota</taxon>
        <taxon>Gammaproteobacteria</taxon>
        <taxon>Alteromonadales</taxon>
        <taxon>Idiomarinaceae</taxon>
        <taxon>Aliidiomarina</taxon>
    </lineage>
</organism>
<feature type="domain" description="Fumarylacetoacetase-like C-terminal" evidence="2">
    <location>
        <begin position="40"/>
        <end position="231"/>
    </location>
</feature>
<protein>
    <submittedName>
        <fullName evidence="3">Isomerase/hydrolase</fullName>
    </submittedName>
</protein>
<evidence type="ECO:0000256" key="1">
    <source>
        <dbReference type="ARBA" id="ARBA00022723"/>
    </source>
</evidence>
<dbReference type="InterPro" id="IPR036663">
    <property type="entry name" value="Fumarylacetoacetase_C_sf"/>
</dbReference>
<dbReference type="GO" id="GO:0046872">
    <property type="term" value="F:metal ion binding"/>
    <property type="evidence" value="ECO:0007669"/>
    <property type="project" value="UniProtKB-KW"/>
</dbReference>
<dbReference type="NCBIfam" id="NF007967">
    <property type="entry name" value="PRK10691.1"/>
    <property type="match status" value="1"/>
</dbReference>
<keyword evidence="4" id="KW-1185">Reference proteome</keyword>
<keyword evidence="1" id="KW-0479">Metal-binding</keyword>
<evidence type="ECO:0000313" key="4">
    <source>
        <dbReference type="Proteomes" id="UP000288395"/>
    </source>
</evidence>
<accession>A0A432VSL0</accession>
<dbReference type="Gene3D" id="3.90.850.10">
    <property type="entry name" value="Fumarylacetoacetase-like, C-terminal domain"/>
    <property type="match status" value="1"/>
</dbReference>
<dbReference type="InterPro" id="IPR011234">
    <property type="entry name" value="Fumarylacetoacetase-like_C"/>
</dbReference>
<dbReference type="RefSeq" id="WP_126767929.1">
    <property type="nucleotide sequence ID" value="NZ_PIPJ01000008.1"/>
</dbReference>
<dbReference type="GO" id="GO:0016853">
    <property type="term" value="F:isomerase activity"/>
    <property type="evidence" value="ECO:0007669"/>
    <property type="project" value="UniProtKB-KW"/>
</dbReference>
<dbReference type="Proteomes" id="UP000288395">
    <property type="component" value="Unassembled WGS sequence"/>
</dbReference>
<gene>
    <name evidence="3" type="ORF">CWE08_10090</name>
</gene>
<dbReference type="PANTHER" id="PTHR11820:SF7">
    <property type="entry name" value="ACYLPYRUVASE FAHD1, MITOCHONDRIAL"/>
    <property type="match status" value="1"/>
</dbReference>
<reference evidence="4" key="1">
    <citation type="journal article" date="2018" name="Front. Microbiol.">
        <title>Genome-Based Analysis Reveals the Taxonomy and Diversity of the Family Idiomarinaceae.</title>
        <authorList>
            <person name="Liu Y."/>
            <person name="Lai Q."/>
            <person name="Shao Z."/>
        </authorList>
    </citation>
    <scope>NUCLEOTIDE SEQUENCE [LARGE SCALE GENOMIC DNA]</scope>
    <source>
        <strain evidence="4">GBPy7</strain>
    </source>
</reference>
<keyword evidence="3" id="KW-0413">Isomerase</keyword>
<dbReference type="SUPFAM" id="SSF56529">
    <property type="entry name" value="FAH"/>
    <property type="match status" value="1"/>
</dbReference>